<evidence type="ECO:0000313" key="2">
    <source>
        <dbReference type="Proteomes" id="UP001189429"/>
    </source>
</evidence>
<keyword evidence="2" id="KW-1185">Reference proteome</keyword>
<dbReference type="EMBL" id="CAUYUJ010000015">
    <property type="protein sequence ID" value="CAK0788253.1"/>
    <property type="molecule type" value="Genomic_DNA"/>
</dbReference>
<dbReference type="Proteomes" id="UP001189429">
    <property type="component" value="Unassembled WGS sequence"/>
</dbReference>
<name>A0ABN9PA89_9DINO</name>
<protein>
    <submittedName>
        <fullName evidence="1">Uncharacterized protein</fullName>
    </submittedName>
</protein>
<reference evidence="1" key="1">
    <citation type="submission" date="2023-10" db="EMBL/GenBank/DDBJ databases">
        <authorList>
            <person name="Chen Y."/>
            <person name="Shah S."/>
            <person name="Dougan E. K."/>
            <person name="Thang M."/>
            <person name="Chan C."/>
        </authorList>
    </citation>
    <scope>NUCLEOTIDE SEQUENCE [LARGE SCALE GENOMIC DNA]</scope>
</reference>
<gene>
    <name evidence="1" type="ORF">PCOR1329_LOCUS190</name>
</gene>
<proteinExistence type="predicted"/>
<comment type="caution">
    <text evidence="1">The sequence shown here is derived from an EMBL/GenBank/DDBJ whole genome shotgun (WGS) entry which is preliminary data.</text>
</comment>
<organism evidence="1 2">
    <name type="scientific">Prorocentrum cordatum</name>
    <dbReference type="NCBI Taxonomy" id="2364126"/>
    <lineage>
        <taxon>Eukaryota</taxon>
        <taxon>Sar</taxon>
        <taxon>Alveolata</taxon>
        <taxon>Dinophyceae</taxon>
        <taxon>Prorocentrales</taxon>
        <taxon>Prorocentraceae</taxon>
        <taxon>Prorocentrum</taxon>
    </lineage>
</organism>
<accession>A0ABN9PA89</accession>
<evidence type="ECO:0000313" key="1">
    <source>
        <dbReference type="EMBL" id="CAK0788253.1"/>
    </source>
</evidence>
<sequence>MLGPGKPQHHILNHGIGRLGHIKDRKDSGRSARHVAGARLRANIIRANIKANGTPGATMMTTKFVTITRAMLMRGHGSVGLPRNNRTTTVAIALVEELLPARTQSEQRCVIKKDGAKCPRVNLDVYF</sequence>